<dbReference type="InterPro" id="IPR036291">
    <property type="entry name" value="NAD(P)-bd_dom_sf"/>
</dbReference>
<dbReference type="PANTHER" id="PTHR43161">
    <property type="entry name" value="SORBITOL DEHYDROGENASE"/>
    <property type="match status" value="1"/>
</dbReference>
<keyword evidence="5" id="KW-0560">Oxidoreductase</keyword>
<dbReference type="OMA" id="FMGHEFS"/>
<dbReference type="PANTHER" id="PTHR43161:SF23">
    <property type="entry name" value="(R,R)-BUTANEDIOL DEHYDROGENASE-RELATED"/>
    <property type="match status" value="1"/>
</dbReference>
<dbReference type="EMBL" id="KB446545">
    <property type="protein sequence ID" value="EME39536.1"/>
    <property type="molecule type" value="Genomic_DNA"/>
</dbReference>
<proteinExistence type="inferred from homology"/>
<dbReference type="SUPFAM" id="SSF51735">
    <property type="entry name" value="NAD(P)-binding Rossmann-fold domains"/>
    <property type="match status" value="1"/>
</dbReference>
<name>M2YKN7_DOTSN</name>
<evidence type="ECO:0000256" key="1">
    <source>
        <dbReference type="ARBA" id="ARBA00001947"/>
    </source>
</evidence>
<dbReference type="Pfam" id="PF08240">
    <property type="entry name" value="ADH_N"/>
    <property type="match status" value="1"/>
</dbReference>
<keyword evidence="3 6" id="KW-0479">Metal-binding</keyword>
<feature type="domain" description="Enoyl reductase (ER)" evidence="7">
    <location>
        <begin position="8"/>
        <end position="353"/>
    </location>
</feature>
<evidence type="ECO:0000256" key="4">
    <source>
        <dbReference type="ARBA" id="ARBA00022833"/>
    </source>
</evidence>
<dbReference type="CDD" id="cd08233">
    <property type="entry name" value="butanediol_DH_like"/>
    <property type="match status" value="1"/>
</dbReference>
<accession>M2YKN7</accession>
<evidence type="ECO:0000313" key="8">
    <source>
        <dbReference type="EMBL" id="EME39536.1"/>
    </source>
</evidence>
<dbReference type="GO" id="GO:0005737">
    <property type="term" value="C:cytoplasm"/>
    <property type="evidence" value="ECO:0007669"/>
    <property type="project" value="TreeGrafter"/>
</dbReference>
<dbReference type="GO" id="GO:0008270">
    <property type="term" value="F:zinc ion binding"/>
    <property type="evidence" value="ECO:0007669"/>
    <property type="project" value="InterPro"/>
</dbReference>
<evidence type="ECO:0000313" key="9">
    <source>
        <dbReference type="Proteomes" id="UP000016933"/>
    </source>
</evidence>
<evidence type="ECO:0000256" key="3">
    <source>
        <dbReference type="ARBA" id="ARBA00022723"/>
    </source>
</evidence>
<reference evidence="9" key="1">
    <citation type="journal article" date="2012" name="PLoS Genet.">
        <title>The genomes of the fungal plant pathogens Cladosporium fulvum and Dothistroma septosporum reveal adaptation to different hosts and lifestyles but also signatures of common ancestry.</title>
        <authorList>
            <person name="de Wit P.J.G.M."/>
            <person name="van der Burgt A."/>
            <person name="Oekmen B."/>
            <person name="Stergiopoulos I."/>
            <person name="Abd-Elsalam K.A."/>
            <person name="Aerts A.L."/>
            <person name="Bahkali A.H."/>
            <person name="Beenen H.G."/>
            <person name="Chettri P."/>
            <person name="Cox M.P."/>
            <person name="Datema E."/>
            <person name="de Vries R.P."/>
            <person name="Dhillon B."/>
            <person name="Ganley A.R."/>
            <person name="Griffiths S.A."/>
            <person name="Guo Y."/>
            <person name="Hamelin R.C."/>
            <person name="Henrissat B."/>
            <person name="Kabir M.S."/>
            <person name="Jashni M.K."/>
            <person name="Kema G."/>
            <person name="Klaubauf S."/>
            <person name="Lapidus A."/>
            <person name="Levasseur A."/>
            <person name="Lindquist E."/>
            <person name="Mehrabi R."/>
            <person name="Ohm R.A."/>
            <person name="Owen T.J."/>
            <person name="Salamov A."/>
            <person name="Schwelm A."/>
            <person name="Schijlen E."/>
            <person name="Sun H."/>
            <person name="van den Burg H.A."/>
            <person name="van Ham R.C.H.J."/>
            <person name="Zhang S."/>
            <person name="Goodwin S.B."/>
            <person name="Grigoriev I.V."/>
            <person name="Collemare J."/>
            <person name="Bradshaw R.E."/>
        </authorList>
    </citation>
    <scope>NUCLEOTIDE SEQUENCE [LARGE SCALE GENOMIC DNA]</scope>
    <source>
        <strain evidence="9">NZE10 / CBS 128990</strain>
    </source>
</reference>
<evidence type="ECO:0000259" key="7">
    <source>
        <dbReference type="SMART" id="SM00829"/>
    </source>
</evidence>
<dbReference type="Gene3D" id="3.40.50.720">
    <property type="entry name" value="NAD(P)-binding Rossmann-like Domain"/>
    <property type="match status" value="1"/>
</dbReference>
<organism evidence="8 9">
    <name type="scientific">Dothistroma septosporum (strain NZE10 / CBS 128990)</name>
    <name type="common">Red band needle blight fungus</name>
    <name type="synonym">Mycosphaerella pini</name>
    <dbReference type="NCBI Taxonomy" id="675120"/>
    <lineage>
        <taxon>Eukaryota</taxon>
        <taxon>Fungi</taxon>
        <taxon>Dikarya</taxon>
        <taxon>Ascomycota</taxon>
        <taxon>Pezizomycotina</taxon>
        <taxon>Dothideomycetes</taxon>
        <taxon>Dothideomycetidae</taxon>
        <taxon>Mycosphaerellales</taxon>
        <taxon>Mycosphaerellaceae</taxon>
        <taxon>Dothistroma</taxon>
    </lineage>
</organism>
<dbReference type="InterPro" id="IPR002328">
    <property type="entry name" value="ADH_Zn_CS"/>
</dbReference>
<dbReference type="SMART" id="SM00829">
    <property type="entry name" value="PKS_ER"/>
    <property type="match status" value="1"/>
</dbReference>
<keyword evidence="9" id="KW-1185">Reference proteome</keyword>
<dbReference type="OrthoDB" id="3941538at2759"/>
<evidence type="ECO:0000256" key="5">
    <source>
        <dbReference type="ARBA" id="ARBA00023002"/>
    </source>
</evidence>
<keyword evidence="4 6" id="KW-0862">Zinc</keyword>
<reference evidence="8 9" key="2">
    <citation type="journal article" date="2012" name="PLoS Pathog.">
        <title>Diverse lifestyles and strategies of plant pathogenesis encoded in the genomes of eighteen Dothideomycetes fungi.</title>
        <authorList>
            <person name="Ohm R.A."/>
            <person name="Feau N."/>
            <person name="Henrissat B."/>
            <person name="Schoch C.L."/>
            <person name="Horwitz B.A."/>
            <person name="Barry K.W."/>
            <person name="Condon B.J."/>
            <person name="Copeland A.C."/>
            <person name="Dhillon B."/>
            <person name="Glaser F."/>
            <person name="Hesse C.N."/>
            <person name="Kosti I."/>
            <person name="LaButti K."/>
            <person name="Lindquist E.A."/>
            <person name="Lucas S."/>
            <person name="Salamov A.A."/>
            <person name="Bradshaw R.E."/>
            <person name="Ciuffetti L."/>
            <person name="Hamelin R.C."/>
            <person name="Kema G.H.J."/>
            <person name="Lawrence C."/>
            <person name="Scott J.A."/>
            <person name="Spatafora J.W."/>
            <person name="Turgeon B.G."/>
            <person name="de Wit P.J.G.M."/>
            <person name="Zhong S."/>
            <person name="Goodwin S.B."/>
            <person name="Grigoriev I.V."/>
        </authorList>
    </citation>
    <scope>NUCLEOTIDE SEQUENCE [LARGE SCALE GENOMIC DNA]</scope>
    <source>
        <strain evidence="9">NZE10 / CBS 128990</strain>
    </source>
</reference>
<dbReference type="STRING" id="675120.M2YKN7"/>
<gene>
    <name evidence="8" type="ORF">DOTSEDRAFT_75262</name>
</gene>
<dbReference type="Gene3D" id="3.90.180.10">
    <property type="entry name" value="Medium-chain alcohol dehydrogenases, catalytic domain"/>
    <property type="match status" value="1"/>
</dbReference>
<evidence type="ECO:0000256" key="6">
    <source>
        <dbReference type="RuleBase" id="RU361277"/>
    </source>
</evidence>
<dbReference type="GO" id="GO:0000721">
    <property type="term" value="F:(R,R)-butanediol dehydrogenase activity"/>
    <property type="evidence" value="ECO:0007669"/>
    <property type="project" value="TreeGrafter"/>
</dbReference>
<dbReference type="HOGENOM" id="CLU_026673_11_0_1"/>
<dbReference type="AlphaFoldDB" id="M2YKN7"/>
<evidence type="ECO:0000256" key="2">
    <source>
        <dbReference type="ARBA" id="ARBA00008072"/>
    </source>
</evidence>
<dbReference type="Pfam" id="PF00107">
    <property type="entry name" value="ADH_zinc_N"/>
    <property type="match status" value="1"/>
</dbReference>
<sequence>MKAARFHGTGDIRIEDIPRPEPADHEVLIEIEWCGICGTDLHEYILGPLVVPPKERPHPITGEHLPIVLGHEFTGRIVKAASGSDLKVGEAVMVDPRINCQSCYPCSKELEHLCDKWGFVGLSGHGGGFSEFVAVDAKMCYRIPDTVKNLDEVALIEPLCVGRHALPASGIDDFSGLTVLVVGGGPIGLSVLWNVRAVGVKYVIVSEPTMVRQQHTGALADKVISPLNVNIGDECRKLTDGVGVDLVFDCAGFPAGLDAGMDALKSRGTYVNVAGWEKPMIIPQHYAMMKELSIKFSMAYDNQDFRAVVDDFIAGRFHGVEKMITSRILLQDLPKQGFEELINNKDHHVKIVVTPNAKNLRQVTRHGAAEVVLEKRLPSEEEVPSRSTSDRTRRF</sequence>
<dbReference type="PROSITE" id="PS00059">
    <property type="entry name" value="ADH_ZINC"/>
    <property type="match status" value="1"/>
</dbReference>
<dbReference type="GO" id="GO:0034079">
    <property type="term" value="P:butanediol biosynthetic process"/>
    <property type="evidence" value="ECO:0007669"/>
    <property type="project" value="TreeGrafter"/>
</dbReference>
<dbReference type="InterPro" id="IPR013154">
    <property type="entry name" value="ADH-like_N"/>
</dbReference>
<dbReference type="InterPro" id="IPR020843">
    <property type="entry name" value="ER"/>
</dbReference>
<dbReference type="SUPFAM" id="SSF50129">
    <property type="entry name" value="GroES-like"/>
    <property type="match status" value="1"/>
</dbReference>
<protein>
    <recommendedName>
        <fullName evidence="7">Enoyl reductase (ER) domain-containing protein</fullName>
    </recommendedName>
</protein>
<dbReference type="InterPro" id="IPR011032">
    <property type="entry name" value="GroES-like_sf"/>
</dbReference>
<comment type="cofactor">
    <cofactor evidence="1 6">
        <name>Zn(2+)</name>
        <dbReference type="ChEBI" id="CHEBI:29105"/>
    </cofactor>
</comment>
<comment type="similarity">
    <text evidence="2 6">Belongs to the zinc-containing alcohol dehydrogenase family.</text>
</comment>
<dbReference type="Proteomes" id="UP000016933">
    <property type="component" value="Unassembled WGS sequence"/>
</dbReference>
<dbReference type="InterPro" id="IPR013149">
    <property type="entry name" value="ADH-like_C"/>
</dbReference>
<dbReference type="eggNOG" id="KOG0024">
    <property type="taxonomic scope" value="Eukaryota"/>
</dbReference>